<sequence>MPVDGAYTHLAVFKFFYDELKKHRQPDSSLETARNLWTQILQKGYFHPSEDWVSYVPRRSTTPHNDPPVLVMRVLNKVRDEFELGGVMVADDCEAGGWGKQEEQVVGFVKGIAGQEGHTPREGGVFAIVPKGTKVRFYWLDGEGVLMPYPLSGEQVYEVKEDEEEILEVLKDITERFA</sequence>
<evidence type="ECO:0000313" key="2">
    <source>
        <dbReference type="Proteomes" id="UP001172159"/>
    </source>
</evidence>
<reference evidence="1" key="1">
    <citation type="submission" date="2023-06" db="EMBL/GenBank/DDBJ databases">
        <title>Genome-scale phylogeny and comparative genomics of the fungal order Sordariales.</title>
        <authorList>
            <consortium name="Lawrence Berkeley National Laboratory"/>
            <person name="Hensen N."/>
            <person name="Bonometti L."/>
            <person name="Westerberg I."/>
            <person name="Brannstrom I.O."/>
            <person name="Guillou S."/>
            <person name="Cros-Aarteil S."/>
            <person name="Calhoun S."/>
            <person name="Haridas S."/>
            <person name="Kuo A."/>
            <person name="Mondo S."/>
            <person name="Pangilinan J."/>
            <person name="Riley R."/>
            <person name="Labutti K."/>
            <person name="Andreopoulos B."/>
            <person name="Lipzen A."/>
            <person name="Chen C."/>
            <person name="Yanf M."/>
            <person name="Daum C."/>
            <person name="Ng V."/>
            <person name="Clum A."/>
            <person name="Steindorff A."/>
            <person name="Ohm R."/>
            <person name="Martin F."/>
            <person name="Silar P."/>
            <person name="Natvig D."/>
            <person name="Lalanne C."/>
            <person name="Gautier V."/>
            <person name="Ament-Velasquez S.L."/>
            <person name="Kruys A."/>
            <person name="Hutchinson M.I."/>
            <person name="Powell A.J."/>
            <person name="Barry K."/>
            <person name="Miller A.N."/>
            <person name="Grigoriev I.V."/>
            <person name="Debuchy R."/>
            <person name="Gladieux P."/>
            <person name="Thoren M.H."/>
            <person name="Johannesson H."/>
        </authorList>
    </citation>
    <scope>NUCLEOTIDE SEQUENCE</scope>
    <source>
        <strain evidence="1">CBS 540.89</strain>
    </source>
</reference>
<organism evidence="1 2">
    <name type="scientific">Apiosordaria backusii</name>
    <dbReference type="NCBI Taxonomy" id="314023"/>
    <lineage>
        <taxon>Eukaryota</taxon>
        <taxon>Fungi</taxon>
        <taxon>Dikarya</taxon>
        <taxon>Ascomycota</taxon>
        <taxon>Pezizomycotina</taxon>
        <taxon>Sordariomycetes</taxon>
        <taxon>Sordariomycetidae</taxon>
        <taxon>Sordariales</taxon>
        <taxon>Lasiosphaeriaceae</taxon>
        <taxon>Apiosordaria</taxon>
    </lineage>
</organism>
<dbReference type="Proteomes" id="UP001172159">
    <property type="component" value="Unassembled WGS sequence"/>
</dbReference>
<comment type="caution">
    <text evidence="1">The sequence shown here is derived from an EMBL/GenBank/DDBJ whole genome shotgun (WGS) entry which is preliminary data.</text>
</comment>
<gene>
    <name evidence="1" type="ORF">B0T21DRAFT_351945</name>
</gene>
<accession>A0AA40AIK5</accession>
<keyword evidence="2" id="KW-1185">Reference proteome</keyword>
<evidence type="ECO:0000313" key="1">
    <source>
        <dbReference type="EMBL" id="KAK0716502.1"/>
    </source>
</evidence>
<proteinExistence type="predicted"/>
<dbReference type="AlphaFoldDB" id="A0AA40AIK5"/>
<protein>
    <submittedName>
        <fullName evidence="1">Uncharacterized protein</fullName>
    </submittedName>
</protein>
<name>A0AA40AIK5_9PEZI</name>
<dbReference type="EMBL" id="JAUKTV010000014">
    <property type="protein sequence ID" value="KAK0716502.1"/>
    <property type="molecule type" value="Genomic_DNA"/>
</dbReference>